<dbReference type="AlphaFoldDB" id="A0A845I121"/>
<proteinExistence type="predicted"/>
<feature type="signal peptide" evidence="1">
    <location>
        <begin position="1"/>
        <end position="29"/>
    </location>
</feature>
<evidence type="ECO:0000313" key="2">
    <source>
        <dbReference type="EMBL" id="MYN44796.1"/>
    </source>
</evidence>
<organism evidence="2 3">
    <name type="scientific">Duganella fentianensis</name>
    <dbReference type="NCBI Taxonomy" id="2692177"/>
    <lineage>
        <taxon>Bacteria</taxon>
        <taxon>Pseudomonadati</taxon>
        <taxon>Pseudomonadota</taxon>
        <taxon>Betaproteobacteria</taxon>
        <taxon>Burkholderiales</taxon>
        <taxon>Oxalobacteraceae</taxon>
        <taxon>Telluria group</taxon>
        <taxon>Duganella</taxon>
    </lineage>
</organism>
<evidence type="ECO:0000313" key="3">
    <source>
        <dbReference type="Proteomes" id="UP000444316"/>
    </source>
</evidence>
<name>A0A845I121_9BURK</name>
<reference evidence="2" key="1">
    <citation type="submission" date="2019-12" db="EMBL/GenBank/DDBJ databases">
        <title>Novel species isolated from a subtropical stream in China.</title>
        <authorList>
            <person name="Lu H."/>
        </authorList>
    </citation>
    <scope>NUCLEOTIDE SEQUENCE [LARGE SCALE GENOMIC DNA]</scope>
    <source>
        <strain evidence="2">FT93W</strain>
    </source>
</reference>
<sequence>MSKLMKRKTVTLSLMLGALLAVWAGHGWAQNGKAATRAPAQGENADAETEMFRPLIYKGPPLPAPRLLDGKPDLSGFWQGVREKGVPGGNHGKDQPGFILPLTEKGKRAMIYAQNHTPDPEAVCINGGIPRHNSSGLPFEVLHTTDRFATLYHYTTHRSATVAQRRPLPAKEDISKTYFGTNVAYWDGDTLVIETTGLRDSSFEKIWLDENGNPTSDQTRVIERWSRPDYHHLQLEETVIDPKYYREPFKFTRIWNYGGDGRGVGEYSCNENNVEREHIGPGAGVIGPNGNRGFGYDAPLPKTPPSPDAYGF</sequence>
<accession>A0A845I121</accession>
<dbReference type="RefSeq" id="WP_161034395.1">
    <property type="nucleotide sequence ID" value="NZ_WWCL01000001.1"/>
</dbReference>
<feature type="chain" id="PRO_5032887991" evidence="1">
    <location>
        <begin position="30"/>
        <end position="312"/>
    </location>
</feature>
<comment type="caution">
    <text evidence="2">The sequence shown here is derived from an EMBL/GenBank/DDBJ whole genome shotgun (WGS) entry which is preliminary data.</text>
</comment>
<dbReference type="EMBL" id="WWCL01000001">
    <property type="protein sequence ID" value="MYN44796.1"/>
    <property type="molecule type" value="Genomic_DNA"/>
</dbReference>
<protein>
    <submittedName>
        <fullName evidence="2">Uncharacterized protein</fullName>
    </submittedName>
</protein>
<keyword evidence="1" id="KW-0732">Signal</keyword>
<dbReference type="Proteomes" id="UP000444316">
    <property type="component" value="Unassembled WGS sequence"/>
</dbReference>
<gene>
    <name evidence="2" type="ORF">GTP23_06875</name>
</gene>
<evidence type="ECO:0000256" key="1">
    <source>
        <dbReference type="SAM" id="SignalP"/>
    </source>
</evidence>
<keyword evidence="3" id="KW-1185">Reference proteome</keyword>